<keyword evidence="2" id="KW-0238">DNA-binding</keyword>
<dbReference type="InterPro" id="IPR050707">
    <property type="entry name" value="HTH_MetabolicPath_Reg"/>
</dbReference>
<reference evidence="8" key="1">
    <citation type="submission" date="2020-03" db="EMBL/GenBank/DDBJ databases">
        <title>Solimonas marina sp. nov., isolated from deep seawater of the Pacific Ocean.</title>
        <authorList>
            <person name="Liu X."/>
            <person name="Lai Q."/>
            <person name="Sun F."/>
            <person name="Gai Y."/>
            <person name="Li G."/>
            <person name="Shao Z."/>
        </authorList>
    </citation>
    <scope>NUCLEOTIDE SEQUENCE</scope>
    <source>
        <strain evidence="8">C16B3</strain>
    </source>
</reference>
<evidence type="ECO:0000256" key="3">
    <source>
        <dbReference type="ARBA" id="ARBA00023163"/>
    </source>
</evidence>
<protein>
    <recommendedName>
        <fullName evidence="4">HTH-type transcriptional repressor AllR</fullName>
    </recommendedName>
    <alternativeName>
        <fullName evidence="5">Negative regulator of allantoin and glyoxylate utilization operons</fullName>
    </alternativeName>
</protein>
<dbReference type="Gene3D" id="1.10.10.10">
    <property type="entry name" value="Winged helix-like DNA-binding domain superfamily/Winged helix DNA-binding domain"/>
    <property type="match status" value="1"/>
</dbReference>
<dbReference type="GO" id="GO:0045892">
    <property type="term" value="P:negative regulation of DNA-templated transcription"/>
    <property type="evidence" value="ECO:0007669"/>
    <property type="project" value="TreeGrafter"/>
</dbReference>
<dbReference type="PROSITE" id="PS51077">
    <property type="entry name" value="HTH_ICLR"/>
    <property type="match status" value="1"/>
</dbReference>
<dbReference type="SUPFAM" id="SSF46785">
    <property type="entry name" value="Winged helix' DNA-binding domain"/>
    <property type="match status" value="1"/>
</dbReference>
<dbReference type="EMBL" id="JAAVXB010000012">
    <property type="protein sequence ID" value="NKF24121.1"/>
    <property type="molecule type" value="Genomic_DNA"/>
</dbReference>
<sequence length="272" mass="29778">MQKIVLNIEMEKAEASAQRPRESGTSTLDLALRAVELLALRHAPMSLGEIAKALGATKPTIYRHLTTLIRHGFAWQDARTGYYAAGVKLMTLGEAVQQQFDVIATSKPHLIQLRDKTSQSATICTLVGEELIVMERVEGRSIIEFGTPRGTRFDFHASAHGRVWLAFGPHELTDKVLAGPLKSWSGEVRTSVPTIRREIELIRARGWAMAPNEMVDGVNALAAPVFDHRGELIASVAIVGSLQFIPSPPLPEQIDAVVQCARAVSSACGWRR</sequence>
<dbReference type="PROSITE" id="PS51078">
    <property type="entry name" value="ICLR_ED"/>
    <property type="match status" value="1"/>
</dbReference>
<evidence type="ECO:0000259" key="7">
    <source>
        <dbReference type="PROSITE" id="PS51078"/>
    </source>
</evidence>
<gene>
    <name evidence="8" type="ORF">G7Y82_17550</name>
</gene>
<keyword evidence="9" id="KW-1185">Reference proteome</keyword>
<dbReference type="InterPro" id="IPR011991">
    <property type="entry name" value="ArsR-like_HTH"/>
</dbReference>
<organism evidence="8 9">
    <name type="scientific">Solimonas marina</name>
    <dbReference type="NCBI Taxonomy" id="2714601"/>
    <lineage>
        <taxon>Bacteria</taxon>
        <taxon>Pseudomonadati</taxon>
        <taxon>Pseudomonadota</taxon>
        <taxon>Gammaproteobacteria</taxon>
        <taxon>Nevskiales</taxon>
        <taxon>Nevskiaceae</taxon>
        <taxon>Solimonas</taxon>
    </lineage>
</organism>
<evidence type="ECO:0000313" key="9">
    <source>
        <dbReference type="Proteomes" id="UP000653472"/>
    </source>
</evidence>
<dbReference type="AlphaFoldDB" id="A0A969WF09"/>
<comment type="caution">
    <text evidence="8">The sequence shown here is derived from an EMBL/GenBank/DDBJ whole genome shotgun (WGS) entry which is preliminary data.</text>
</comment>
<dbReference type="PANTHER" id="PTHR30136:SF24">
    <property type="entry name" value="HTH-TYPE TRANSCRIPTIONAL REPRESSOR ALLR"/>
    <property type="match status" value="1"/>
</dbReference>
<evidence type="ECO:0000259" key="6">
    <source>
        <dbReference type="PROSITE" id="PS51077"/>
    </source>
</evidence>
<dbReference type="Proteomes" id="UP000653472">
    <property type="component" value="Unassembled WGS sequence"/>
</dbReference>
<evidence type="ECO:0000256" key="2">
    <source>
        <dbReference type="ARBA" id="ARBA00023125"/>
    </source>
</evidence>
<dbReference type="GO" id="GO:0003700">
    <property type="term" value="F:DNA-binding transcription factor activity"/>
    <property type="evidence" value="ECO:0007669"/>
    <property type="project" value="TreeGrafter"/>
</dbReference>
<dbReference type="InterPro" id="IPR029016">
    <property type="entry name" value="GAF-like_dom_sf"/>
</dbReference>
<keyword evidence="3" id="KW-0804">Transcription</keyword>
<evidence type="ECO:0000256" key="1">
    <source>
        <dbReference type="ARBA" id="ARBA00023015"/>
    </source>
</evidence>
<dbReference type="InterPro" id="IPR036390">
    <property type="entry name" value="WH_DNA-bd_sf"/>
</dbReference>
<accession>A0A969WF09</accession>
<dbReference type="RefSeq" id="WP_168149450.1">
    <property type="nucleotide sequence ID" value="NZ_JAAVXB010000012.1"/>
</dbReference>
<dbReference type="InterPro" id="IPR014757">
    <property type="entry name" value="Tscrpt_reg_IclR_C"/>
</dbReference>
<keyword evidence="1" id="KW-0805">Transcription regulation</keyword>
<dbReference type="InterPro" id="IPR005471">
    <property type="entry name" value="Tscrpt_reg_IclR_N"/>
</dbReference>
<dbReference type="Pfam" id="PF09339">
    <property type="entry name" value="HTH_IclR"/>
    <property type="match status" value="1"/>
</dbReference>
<dbReference type="GO" id="GO:0003677">
    <property type="term" value="F:DNA binding"/>
    <property type="evidence" value="ECO:0007669"/>
    <property type="project" value="UniProtKB-KW"/>
</dbReference>
<dbReference type="PANTHER" id="PTHR30136">
    <property type="entry name" value="HELIX-TURN-HELIX TRANSCRIPTIONAL REGULATOR, ICLR FAMILY"/>
    <property type="match status" value="1"/>
</dbReference>
<feature type="domain" description="IclR-ED" evidence="7">
    <location>
        <begin position="88"/>
        <end position="270"/>
    </location>
</feature>
<evidence type="ECO:0000256" key="4">
    <source>
        <dbReference type="ARBA" id="ARBA00040379"/>
    </source>
</evidence>
<dbReference type="Pfam" id="PF01614">
    <property type="entry name" value="IclR_C"/>
    <property type="match status" value="1"/>
</dbReference>
<dbReference type="CDD" id="cd00090">
    <property type="entry name" value="HTH_ARSR"/>
    <property type="match status" value="1"/>
</dbReference>
<evidence type="ECO:0000313" key="8">
    <source>
        <dbReference type="EMBL" id="NKF24121.1"/>
    </source>
</evidence>
<dbReference type="SUPFAM" id="SSF55781">
    <property type="entry name" value="GAF domain-like"/>
    <property type="match status" value="1"/>
</dbReference>
<evidence type="ECO:0000256" key="5">
    <source>
        <dbReference type="ARBA" id="ARBA00042627"/>
    </source>
</evidence>
<name>A0A969WF09_9GAMM</name>
<feature type="domain" description="HTH iclR-type" evidence="6">
    <location>
        <begin position="25"/>
        <end position="87"/>
    </location>
</feature>
<dbReference type="SMART" id="SM00346">
    <property type="entry name" value="HTH_ICLR"/>
    <property type="match status" value="1"/>
</dbReference>
<proteinExistence type="predicted"/>
<dbReference type="Gene3D" id="3.30.450.40">
    <property type="match status" value="1"/>
</dbReference>
<dbReference type="InterPro" id="IPR036388">
    <property type="entry name" value="WH-like_DNA-bd_sf"/>
</dbReference>